<name>L8P6U1_STRVR</name>
<sequence>MSVLLSVRGCRPPSRRVRRGVSRALPARRGRARRFTGL</sequence>
<evidence type="ECO:0000313" key="2">
    <source>
        <dbReference type="EMBL" id="ELS53311.1"/>
    </source>
</evidence>
<dbReference type="AlphaFoldDB" id="L8P6U1"/>
<proteinExistence type="predicted"/>
<evidence type="ECO:0000313" key="3">
    <source>
        <dbReference type="Proteomes" id="UP000011205"/>
    </source>
</evidence>
<evidence type="ECO:0000256" key="1">
    <source>
        <dbReference type="SAM" id="MobiDB-lite"/>
    </source>
</evidence>
<feature type="region of interest" description="Disordered" evidence="1">
    <location>
        <begin position="13"/>
        <end position="38"/>
    </location>
</feature>
<protein>
    <submittedName>
        <fullName evidence="2">Uncharacterized protein</fullName>
    </submittedName>
</protein>
<dbReference type="Proteomes" id="UP000011205">
    <property type="component" value="Unassembled WGS sequence"/>
</dbReference>
<comment type="caution">
    <text evidence="2">The sequence shown here is derived from an EMBL/GenBank/DDBJ whole genome shotgun (WGS) entry which is preliminary data.</text>
</comment>
<dbReference type="PATRIC" id="fig|1160705.3.peg.5665"/>
<reference evidence="2 3" key="1">
    <citation type="journal article" date="2013" name="Genome Announc.">
        <title>Draft Genome Sequence of Streptomyces viridochromogenes Strain Tu57, Producer of Avilamycin.</title>
        <authorList>
            <person name="Gruning B.A."/>
            <person name="Erxleben A."/>
            <person name="Hahnlein A."/>
            <person name="Gunther S."/>
        </authorList>
    </citation>
    <scope>NUCLEOTIDE SEQUENCE [LARGE SCALE GENOMIC DNA]</scope>
    <source>
        <strain evidence="2 3">Tue57</strain>
    </source>
</reference>
<gene>
    <name evidence="2" type="ORF">STVIR_5730</name>
</gene>
<dbReference type="EMBL" id="AMLP01000174">
    <property type="protein sequence ID" value="ELS53311.1"/>
    <property type="molecule type" value="Genomic_DNA"/>
</dbReference>
<organism evidence="2 3">
    <name type="scientific">Streptomyces viridochromogenes Tue57</name>
    <dbReference type="NCBI Taxonomy" id="1160705"/>
    <lineage>
        <taxon>Bacteria</taxon>
        <taxon>Bacillati</taxon>
        <taxon>Actinomycetota</taxon>
        <taxon>Actinomycetes</taxon>
        <taxon>Kitasatosporales</taxon>
        <taxon>Streptomycetaceae</taxon>
        <taxon>Streptomyces</taxon>
    </lineage>
</organism>
<accession>L8P6U1</accession>